<protein>
    <submittedName>
        <fullName evidence="4">Oligoketide cyclase</fullName>
    </submittedName>
</protein>
<dbReference type="InterPro" id="IPR005031">
    <property type="entry name" value="COQ10_START"/>
</dbReference>
<dbReference type="GO" id="GO:0045333">
    <property type="term" value="P:cellular respiration"/>
    <property type="evidence" value="ECO:0007669"/>
    <property type="project" value="InterPro"/>
</dbReference>
<keyword evidence="5" id="KW-1185">Reference proteome</keyword>
<dbReference type="Pfam" id="PF03364">
    <property type="entry name" value="Polyketide_cyc"/>
    <property type="match status" value="1"/>
</dbReference>
<evidence type="ECO:0000313" key="4">
    <source>
        <dbReference type="EMBL" id="ATF10517.1"/>
    </source>
</evidence>
<organism evidence="4 5">
    <name type="scientific">Candidatus Enterovibrio altilux</name>
    <dbReference type="NCBI Taxonomy" id="1927128"/>
    <lineage>
        <taxon>Bacteria</taxon>
        <taxon>Pseudomonadati</taxon>
        <taxon>Pseudomonadota</taxon>
        <taxon>Gammaproteobacteria</taxon>
        <taxon>Vibrionales</taxon>
        <taxon>Vibrionaceae</taxon>
        <taxon>Enterovibrio</taxon>
    </lineage>
</organism>
<keyword evidence="2" id="KW-1277">Toxin-antitoxin system</keyword>
<evidence type="ECO:0000313" key="5">
    <source>
        <dbReference type="Proteomes" id="UP000218160"/>
    </source>
</evidence>
<dbReference type="SUPFAM" id="SSF55961">
    <property type="entry name" value="Bet v1-like"/>
    <property type="match status" value="1"/>
</dbReference>
<evidence type="ECO:0000259" key="3">
    <source>
        <dbReference type="Pfam" id="PF03364"/>
    </source>
</evidence>
<dbReference type="RefSeq" id="WP_096619976.1">
    <property type="nucleotide sequence ID" value="NZ_CP020663.1"/>
</dbReference>
<sequence length="149" mass="16409">MPQIIRSALVPFSAEQMFELVNNVEAYSSFVPGCSGSCVLAASNNTMIASVEVAKAGIHKTVITRNELVVGETIKIELVDGPFRKLVGGWNFTSLDEDACKIELKLDFEFHTGLIEMVFGQVFNKLAINMVKAFSDRARVVYERQDAAC</sequence>
<dbReference type="EMBL" id="CP020663">
    <property type="protein sequence ID" value="ATF10517.1"/>
    <property type="molecule type" value="Genomic_DNA"/>
</dbReference>
<reference evidence="5" key="1">
    <citation type="submission" date="2017-04" db="EMBL/GenBank/DDBJ databases">
        <title>Genome evolution of the luminous symbionts of deep sea anglerfish.</title>
        <authorList>
            <person name="Hendry T.A."/>
        </authorList>
    </citation>
    <scope>NUCLEOTIDE SEQUENCE [LARGE SCALE GENOMIC DNA]</scope>
</reference>
<dbReference type="OrthoDB" id="9804759at2"/>
<dbReference type="PANTHER" id="PTHR12901:SF10">
    <property type="entry name" value="COENZYME Q-BINDING PROTEIN COQ10, MITOCHONDRIAL"/>
    <property type="match status" value="1"/>
</dbReference>
<evidence type="ECO:0000256" key="1">
    <source>
        <dbReference type="ARBA" id="ARBA00008918"/>
    </source>
</evidence>
<dbReference type="CDD" id="cd07813">
    <property type="entry name" value="COQ10p_like"/>
    <property type="match status" value="1"/>
</dbReference>
<dbReference type="KEGG" id="elux:BTN50_2109"/>
<dbReference type="Gene3D" id="3.30.530.20">
    <property type="match status" value="1"/>
</dbReference>
<dbReference type="GO" id="GO:0048039">
    <property type="term" value="F:ubiquinone binding"/>
    <property type="evidence" value="ECO:0007669"/>
    <property type="project" value="InterPro"/>
</dbReference>
<dbReference type="InterPro" id="IPR044996">
    <property type="entry name" value="COQ10-like"/>
</dbReference>
<dbReference type="Proteomes" id="UP000218160">
    <property type="component" value="Chromosome 2"/>
</dbReference>
<name>A0A291BBZ3_9GAMM</name>
<dbReference type="InterPro" id="IPR023393">
    <property type="entry name" value="START-like_dom_sf"/>
</dbReference>
<dbReference type="PANTHER" id="PTHR12901">
    <property type="entry name" value="SPERM PROTEIN HOMOLOG"/>
    <property type="match status" value="1"/>
</dbReference>
<gene>
    <name evidence="4" type="ORF">BTN50_2109</name>
</gene>
<accession>A0A291BBZ3</accession>
<feature type="domain" description="Coenzyme Q-binding protein COQ10 START" evidence="3">
    <location>
        <begin position="10"/>
        <end position="134"/>
    </location>
</feature>
<evidence type="ECO:0000256" key="2">
    <source>
        <dbReference type="ARBA" id="ARBA00022649"/>
    </source>
</evidence>
<proteinExistence type="inferred from homology"/>
<comment type="similarity">
    <text evidence="1">Belongs to the ribosome association toxin RatA family.</text>
</comment>
<dbReference type="AlphaFoldDB" id="A0A291BBZ3"/>